<keyword evidence="5" id="KW-0547">Nucleotide-binding</keyword>
<dbReference type="RefSeq" id="WP_154482519.1">
    <property type="nucleotide sequence ID" value="NZ_VULR01000002.1"/>
</dbReference>
<evidence type="ECO:0000256" key="1">
    <source>
        <dbReference type="ARBA" id="ARBA00004202"/>
    </source>
</evidence>
<dbReference type="OrthoDB" id="501320at2"/>
<evidence type="ECO:0000256" key="4">
    <source>
        <dbReference type="ARBA" id="ARBA00022475"/>
    </source>
</evidence>
<evidence type="ECO:0000256" key="6">
    <source>
        <dbReference type="ARBA" id="ARBA00022840"/>
    </source>
</evidence>
<dbReference type="InterPro" id="IPR027417">
    <property type="entry name" value="P-loop_NTPase"/>
</dbReference>
<comment type="similarity">
    <text evidence="2">Belongs to the ABC transporter superfamily.</text>
</comment>
<feature type="domain" description="ABC transporter" evidence="9">
    <location>
        <begin position="4"/>
        <end position="242"/>
    </location>
</feature>
<dbReference type="InterPro" id="IPR017871">
    <property type="entry name" value="ABC_transporter-like_CS"/>
</dbReference>
<keyword evidence="6 10" id="KW-0067">ATP-binding</keyword>
<dbReference type="InterPro" id="IPR050095">
    <property type="entry name" value="ECF_ABC_transporter_ATP-bd"/>
</dbReference>
<evidence type="ECO:0000256" key="7">
    <source>
        <dbReference type="ARBA" id="ARBA00022967"/>
    </source>
</evidence>
<dbReference type="PANTHER" id="PTHR43553">
    <property type="entry name" value="HEAVY METAL TRANSPORTER"/>
    <property type="match status" value="1"/>
</dbReference>
<dbReference type="InterPro" id="IPR003593">
    <property type="entry name" value="AAA+_ATPase"/>
</dbReference>
<dbReference type="EMBL" id="VULR01000002">
    <property type="protein sequence ID" value="MSS42559.1"/>
    <property type="molecule type" value="Genomic_DNA"/>
</dbReference>
<dbReference type="GO" id="GO:0042626">
    <property type="term" value="F:ATPase-coupled transmembrane transporter activity"/>
    <property type="evidence" value="ECO:0007669"/>
    <property type="project" value="TreeGrafter"/>
</dbReference>
<dbReference type="GO" id="GO:0043190">
    <property type="term" value="C:ATP-binding cassette (ABC) transporter complex"/>
    <property type="evidence" value="ECO:0007669"/>
    <property type="project" value="TreeGrafter"/>
</dbReference>
<dbReference type="SUPFAM" id="SSF52540">
    <property type="entry name" value="P-loop containing nucleoside triphosphate hydrolases"/>
    <property type="match status" value="2"/>
</dbReference>
<dbReference type="InterPro" id="IPR003439">
    <property type="entry name" value="ABC_transporter-like_ATP-bd"/>
</dbReference>
<dbReference type="GO" id="GO:0005524">
    <property type="term" value="F:ATP binding"/>
    <property type="evidence" value="ECO:0007669"/>
    <property type="project" value="UniProtKB-KW"/>
</dbReference>
<protein>
    <submittedName>
        <fullName evidence="10">ATP-binding cassette domain-containing protein</fullName>
    </submittedName>
</protein>
<evidence type="ECO:0000256" key="5">
    <source>
        <dbReference type="ARBA" id="ARBA00022741"/>
    </source>
</evidence>
<accession>A0A844FEY7</accession>
<comment type="subcellular location">
    <subcellularLocation>
        <location evidence="1">Cell membrane</location>
        <topology evidence="1">Peripheral membrane protein</topology>
    </subcellularLocation>
</comment>
<dbReference type="CDD" id="cd03225">
    <property type="entry name" value="ABC_cobalt_CbiO_domain1"/>
    <property type="match status" value="2"/>
</dbReference>
<comment type="caution">
    <text evidence="10">The sequence shown here is derived from an EMBL/GenBank/DDBJ whole genome shotgun (WGS) entry which is preliminary data.</text>
</comment>
<evidence type="ECO:0000313" key="10">
    <source>
        <dbReference type="EMBL" id="MSS42559.1"/>
    </source>
</evidence>
<organism evidence="10 11">
    <name type="scientific">Anaerosalibacter bizertensis</name>
    <dbReference type="NCBI Taxonomy" id="932217"/>
    <lineage>
        <taxon>Bacteria</taxon>
        <taxon>Bacillati</taxon>
        <taxon>Bacillota</taxon>
        <taxon>Tissierellia</taxon>
        <taxon>Tissierellales</taxon>
        <taxon>Sporanaerobacteraceae</taxon>
        <taxon>Anaerosalibacter</taxon>
    </lineage>
</organism>
<keyword evidence="4" id="KW-1003">Cell membrane</keyword>
<name>A0A844FEY7_9FIRM</name>
<evidence type="ECO:0000256" key="2">
    <source>
        <dbReference type="ARBA" id="ARBA00005417"/>
    </source>
</evidence>
<dbReference type="AlphaFoldDB" id="A0A844FEY7"/>
<dbReference type="NCBIfam" id="NF010167">
    <property type="entry name" value="PRK13648.1"/>
    <property type="match status" value="2"/>
</dbReference>
<keyword evidence="3" id="KW-0813">Transport</keyword>
<dbReference type="Proteomes" id="UP000462760">
    <property type="component" value="Unassembled WGS sequence"/>
</dbReference>
<gene>
    <name evidence="10" type="ORF">FYJ27_02255</name>
</gene>
<reference evidence="10 11" key="1">
    <citation type="submission" date="2019-08" db="EMBL/GenBank/DDBJ databases">
        <title>In-depth cultivation of the pig gut microbiome towards novel bacterial diversity and tailored functional studies.</title>
        <authorList>
            <person name="Wylensek D."/>
            <person name="Hitch T.C.A."/>
            <person name="Clavel T."/>
        </authorList>
    </citation>
    <scope>NUCLEOTIDE SEQUENCE [LARGE SCALE GENOMIC DNA]</scope>
    <source>
        <strain evidence="10 11">Med78-601-WT-4W-RMD-3</strain>
    </source>
</reference>
<dbReference type="PROSITE" id="PS00211">
    <property type="entry name" value="ABC_TRANSPORTER_1"/>
    <property type="match status" value="2"/>
</dbReference>
<dbReference type="InterPro" id="IPR025662">
    <property type="entry name" value="Sigma_54_int_dom_ATP-bd_1"/>
</dbReference>
<dbReference type="Pfam" id="PF00005">
    <property type="entry name" value="ABC_tran"/>
    <property type="match status" value="2"/>
</dbReference>
<proteinExistence type="inferred from homology"/>
<dbReference type="SMART" id="SM00382">
    <property type="entry name" value="AAA"/>
    <property type="match status" value="2"/>
</dbReference>
<sequence>MEIIKVKDLDFTYPEQKTRALKDVSFSIEPGEFIVICGESGSGKTTLLKLLKRELAPHGNKTGSIFYKGTELEELDDRTAASEIGYVMQNPENQIVTDKVWHELAFGLENMGVPTPVIRRRVGEMANFFGIHQWFRKKTTELSGGQKQLLNLASIMAMQPELLILDEPTSQLDPIAASDFITTLQKLNRDLGLTIILVEHRLEEVIPIADKVMIMENGSMILYDKPEYIGQKLKEIDKNHKMLLALPSAVRIFNGLDSEGKSPLTVRDGREFLSNNYKNHINVLERPLKEDENRDENILELKNIWFRYERDLPDILTGVNFQAKKGEIISILGGNGSGKTTLLSVMAGQHRPYRGKISIRGKRIRDYKGKDLYRHNIALLPQDPQTVFLKSNVREDYKEIGKVMGYTKEEIKNNTEEIAEMLSIQKLLDKHPYDLSGGEQQKVALGKILLLEPKILLLDEPTKGIDAFSKSVLHDILINLKRQGVTIIMVTHDVEFAAIVSDSCGLFFDGEIISMGTPVDFFSDNNFYTTAANRISRHMYNNAITCEDVIEICKLNGVKEIHAK</sequence>
<dbReference type="GO" id="GO:0016887">
    <property type="term" value="F:ATP hydrolysis activity"/>
    <property type="evidence" value="ECO:0007669"/>
    <property type="project" value="InterPro"/>
</dbReference>
<keyword evidence="8" id="KW-0472">Membrane</keyword>
<evidence type="ECO:0000256" key="8">
    <source>
        <dbReference type="ARBA" id="ARBA00023136"/>
    </source>
</evidence>
<evidence type="ECO:0000259" key="9">
    <source>
        <dbReference type="PROSITE" id="PS50893"/>
    </source>
</evidence>
<feature type="domain" description="ABC transporter" evidence="9">
    <location>
        <begin position="299"/>
        <end position="534"/>
    </location>
</feature>
<dbReference type="PROSITE" id="PS00675">
    <property type="entry name" value="SIGMA54_INTERACT_1"/>
    <property type="match status" value="1"/>
</dbReference>
<dbReference type="PROSITE" id="PS50893">
    <property type="entry name" value="ABC_TRANSPORTER_2"/>
    <property type="match status" value="2"/>
</dbReference>
<evidence type="ECO:0000256" key="3">
    <source>
        <dbReference type="ARBA" id="ARBA00022448"/>
    </source>
</evidence>
<dbReference type="PANTHER" id="PTHR43553:SF27">
    <property type="entry name" value="ENERGY-COUPLING FACTOR TRANSPORTER ATP-BINDING PROTEIN ECFA2"/>
    <property type="match status" value="1"/>
</dbReference>
<evidence type="ECO:0000313" key="11">
    <source>
        <dbReference type="Proteomes" id="UP000462760"/>
    </source>
</evidence>
<dbReference type="InterPro" id="IPR015856">
    <property type="entry name" value="ABC_transpr_CbiO/EcfA_su"/>
</dbReference>
<dbReference type="Gene3D" id="3.40.50.300">
    <property type="entry name" value="P-loop containing nucleotide triphosphate hydrolases"/>
    <property type="match status" value="2"/>
</dbReference>
<keyword evidence="7" id="KW-1278">Translocase</keyword>